<organism evidence="2 3">
    <name type="scientific">Filimonas lacunae</name>
    <dbReference type="NCBI Taxonomy" id="477680"/>
    <lineage>
        <taxon>Bacteria</taxon>
        <taxon>Pseudomonadati</taxon>
        <taxon>Bacteroidota</taxon>
        <taxon>Chitinophagia</taxon>
        <taxon>Chitinophagales</taxon>
        <taxon>Chitinophagaceae</taxon>
        <taxon>Filimonas</taxon>
    </lineage>
</organism>
<keyword evidence="1" id="KW-0732">Signal</keyword>
<keyword evidence="3" id="KW-1185">Reference proteome</keyword>
<reference evidence="3" key="1">
    <citation type="submission" date="2017-01" db="EMBL/GenBank/DDBJ databases">
        <authorList>
            <person name="Varghese N."/>
            <person name="Submissions S."/>
        </authorList>
    </citation>
    <scope>NUCLEOTIDE SEQUENCE [LARGE SCALE GENOMIC DNA]</scope>
    <source>
        <strain evidence="3">DSM 21054</strain>
    </source>
</reference>
<sequence>MKFTIYSAALLAILFTSSSELSAQSIENGSQVKKNNTQKGIRLSTGIETYGPLNKNTRSLYEGGYGFYVQTELPVFHSDKFFLTGTYGYSVMNTKEDATGKSLRPDMKRFTSKGGMKYFPLNNFYVQAEVGTSMLLNKSSFDNAKSMAFTFAPRVGYQLPLGGHSGLDMSAKYDLTGTHYAGGKSLNMLALNLGYTYRF</sequence>
<feature type="signal peptide" evidence="1">
    <location>
        <begin position="1"/>
        <end position="23"/>
    </location>
</feature>
<dbReference type="OrthoDB" id="657299at2"/>
<gene>
    <name evidence="2" type="ORF">SAMN05421788_104209</name>
</gene>
<dbReference type="Proteomes" id="UP000186917">
    <property type="component" value="Unassembled WGS sequence"/>
</dbReference>
<evidence type="ECO:0000313" key="3">
    <source>
        <dbReference type="Proteomes" id="UP000186917"/>
    </source>
</evidence>
<proteinExistence type="predicted"/>
<dbReference type="AlphaFoldDB" id="A0A173M951"/>
<name>A0A173M951_9BACT</name>
<evidence type="ECO:0008006" key="4">
    <source>
        <dbReference type="Google" id="ProtNLM"/>
    </source>
</evidence>
<protein>
    <recommendedName>
        <fullName evidence="4">Outer membrane protein beta-barrel domain-containing protein</fullName>
    </recommendedName>
</protein>
<feature type="chain" id="PRO_5030022608" description="Outer membrane protein beta-barrel domain-containing protein" evidence="1">
    <location>
        <begin position="24"/>
        <end position="199"/>
    </location>
</feature>
<dbReference type="KEGG" id="fln:FLA_0032"/>
<evidence type="ECO:0000313" key="2">
    <source>
        <dbReference type="EMBL" id="SIT15975.1"/>
    </source>
</evidence>
<dbReference type="EMBL" id="FTOR01000004">
    <property type="protein sequence ID" value="SIT15975.1"/>
    <property type="molecule type" value="Genomic_DNA"/>
</dbReference>
<dbReference type="RefSeq" id="WP_076379553.1">
    <property type="nucleotide sequence ID" value="NZ_AP017422.1"/>
</dbReference>
<evidence type="ECO:0000256" key="1">
    <source>
        <dbReference type="SAM" id="SignalP"/>
    </source>
</evidence>
<accession>A0A173M951</accession>